<dbReference type="AlphaFoldDB" id="D3PAL4"/>
<dbReference type="HOGENOM" id="CLU_047806_7_1_0"/>
<dbReference type="InterPro" id="IPR036397">
    <property type="entry name" value="RNaseH_sf"/>
</dbReference>
<name>D3PAL4_DEFDS</name>
<dbReference type="OrthoDB" id="9803913at2"/>
<evidence type="ECO:0000313" key="4">
    <source>
        <dbReference type="EMBL" id="BAI79637.1"/>
    </source>
</evidence>
<keyword evidence="4" id="KW-0808">Transferase</keyword>
<dbReference type="GO" id="GO:0003677">
    <property type="term" value="F:DNA binding"/>
    <property type="evidence" value="ECO:0007669"/>
    <property type="project" value="InterPro"/>
</dbReference>
<feature type="domain" description="Exonuclease" evidence="3">
    <location>
        <begin position="17"/>
        <end position="190"/>
    </location>
</feature>
<evidence type="ECO:0000256" key="2">
    <source>
        <dbReference type="ARBA" id="ARBA00026073"/>
    </source>
</evidence>
<dbReference type="InterPro" id="IPR012337">
    <property type="entry name" value="RNaseH-like_sf"/>
</dbReference>
<dbReference type="GO" id="GO:0008408">
    <property type="term" value="F:3'-5' exonuclease activity"/>
    <property type="evidence" value="ECO:0007669"/>
    <property type="project" value="TreeGrafter"/>
</dbReference>
<proteinExistence type="predicted"/>
<gene>
    <name evidence="4" type="ordered locus">DEFDS_0125</name>
</gene>
<dbReference type="Gene3D" id="3.30.420.10">
    <property type="entry name" value="Ribonuclease H-like superfamily/Ribonuclease H"/>
    <property type="match status" value="1"/>
</dbReference>
<dbReference type="GO" id="GO:0005829">
    <property type="term" value="C:cytosol"/>
    <property type="evidence" value="ECO:0007669"/>
    <property type="project" value="TreeGrafter"/>
</dbReference>
<accession>D3PAL4</accession>
<dbReference type="InterPro" id="IPR013520">
    <property type="entry name" value="Ribonucl_H"/>
</dbReference>
<dbReference type="PANTHER" id="PTHR30231">
    <property type="entry name" value="DNA POLYMERASE III SUBUNIT EPSILON"/>
    <property type="match status" value="1"/>
</dbReference>
<evidence type="ECO:0000259" key="3">
    <source>
        <dbReference type="SMART" id="SM00479"/>
    </source>
</evidence>
<dbReference type="CDD" id="cd06127">
    <property type="entry name" value="DEDDh"/>
    <property type="match status" value="1"/>
</dbReference>
<evidence type="ECO:0000256" key="1">
    <source>
        <dbReference type="ARBA" id="ARBA00025483"/>
    </source>
</evidence>
<protein>
    <recommendedName>
        <fullName evidence="3">Exonuclease domain-containing protein</fullName>
    </recommendedName>
</protein>
<dbReference type="KEGG" id="ddf:DEFDS_0125"/>
<dbReference type="GO" id="GO:0003887">
    <property type="term" value="F:DNA-directed DNA polymerase activity"/>
    <property type="evidence" value="ECO:0007669"/>
    <property type="project" value="InterPro"/>
</dbReference>
<dbReference type="EMBL" id="AP011529">
    <property type="protein sequence ID" value="BAI79637.1"/>
    <property type="molecule type" value="Genomic_DNA"/>
</dbReference>
<dbReference type="eggNOG" id="COG2176">
    <property type="taxonomic scope" value="Bacteria"/>
</dbReference>
<dbReference type="InterPro" id="IPR006054">
    <property type="entry name" value="DnaQ"/>
</dbReference>
<comment type="subunit">
    <text evidence="2">DNA polymerase III contains a core (composed of alpha, epsilon and theta chains) that associates with a tau subunit. This core dimerizes to form the POLIII' complex. PolIII' associates with the gamma complex (composed of gamma, delta, delta', psi and chi chains) and with the beta chain to form the complete DNA polymerase III complex.</text>
</comment>
<evidence type="ECO:0000313" key="5">
    <source>
        <dbReference type="Proteomes" id="UP000001520"/>
    </source>
</evidence>
<dbReference type="PANTHER" id="PTHR30231:SF41">
    <property type="entry name" value="DNA POLYMERASE III SUBUNIT EPSILON"/>
    <property type="match status" value="1"/>
</dbReference>
<dbReference type="STRING" id="639282.DEFDS_0125"/>
<keyword evidence="4" id="KW-0548">Nucleotidyltransferase</keyword>
<dbReference type="NCBIfam" id="TIGR00573">
    <property type="entry name" value="dnaq"/>
    <property type="match status" value="1"/>
</dbReference>
<dbReference type="RefSeq" id="WP_013006885.1">
    <property type="nucleotide sequence ID" value="NC_013939.1"/>
</dbReference>
<reference evidence="4 5" key="1">
    <citation type="journal article" date="2010" name="DNA Res.">
        <title>Bacterial lifestyle in a deep-sea hydrothermal vent chimney revealed by the genome sequence of the thermophilic bacterium Deferribacter desulfuricans SSM1.</title>
        <authorList>
            <person name="Takaki Y."/>
            <person name="Shimamura S."/>
            <person name="Nakagawa S."/>
            <person name="Fukuhara Y."/>
            <person name="Horikawa H."/>
            <person name="Ankai A."/>
            <person name="Harada T."/>
            <person name="Hosoyama A."/>
            <person name="Oguchi A."/>
            <person name="Fukui S."/>
            <person name="Fujita N."/>
            <person name="Takami H."/>
            <person name="Takai K."/>
        </authorList>
    </citation>
    <scope>NUCLEOTIDE SEQUENCE [LARGE SCALE GENOMIC DNA]</scope>
    <source>
        <strain evidence="5">DSM 14783 / JCM 11476 / NBRC 101012 / SSM1</strain>
    </source>
</reference>
<dbReference type="Proteomes" id="UP000001520">
    <property type="component" value="Chromosome"/>
</dbReference>
<keyword evidence="5" id="KW-1185">Reference proteome</keyword>
<sequence>MILEYAELLDKKINEVEYCVFDIESTGINPFDGDRIVEIGAVKIKPGFVIDYKNKFHVLVNPGIPIPEDSQKIHGITDEDVANAPDECEAYYNFIEFAKGCIPVAHNARKDMAFLRRISKEYLIDEPFEFVLDTLALSKKVNVLSRYHNLDALIEKYNVRIKSNYKRHRALYDAEATSVIFKIMMNDIYNKYRFSLIELFQFLDIKI</sequence>
<comment type="function">
    <text evidence="1">DNA polymerase III is a complex, multichain enzyme responsible for most of the replicative synthesis in bacteria. The epsilon subunit contain the editing function and is a proofreading 3'-5' exonuclease.</text>
</comment>
<organism evidence="4 5">
    <name type="scientific">Deferribacter desulfuricans (strain DSM 14783 / JCM 11476 / NBRC 101012 / SSM1)</name>
    <dbReference type="NCBI Taxonomy" id="639282"/>
    <lineage>
        <taxon>Bacteria</taxon>
        <taxon>Pseudomonadati</taxon>
        <taxon>Deferribacterota</taxon>
        <taxon>Deferribacteres</taxon>
        <taxon>Deferribacterales</taxon>
        <taxon>Deferribacteraceae</taxon>
        <taxon>Deferribacter</taxon>
    </lineage>
</organism>
<dbReference type="GO" id="GO:0045004">
    <property type="term" value="P:DNA replication proofreading"/>
    <property type="evidence" value="ECO:0007669"/>
    <property type="project" value="TreeGrafter"/>
</dbReference>
<dbReference type="SMART" id="SM00479">
    <property type="entry name" value="EXOIII"/>
    <property type="match status" value="1"/>
</dbReference>
<dbReference type="SUPFAM" id="SSF53098">
    <property type="entry name" value="Ribonuclease H-like"/>
    <property type="match status" value="1"/>
</dbReference>
<dbReference type="Pfam" id="PF00929">
    <property type="entry name" value="RNase_T"/>
    <property type="match status" value="1"/>
</dbReference>
<dbReference type="FunFam" id="3.30.420.10:FF:000045">
    <property type="entry name" value="3'-5' exonuclease DinG"/>
    <property type="match status" value="1"/>
</dbReference>